<protein>
    <recommendedName>
        <fullName evidence="13">DDE Tnp4 domain-containing protein</fullName>
    </recommendedName>
</protein>
<sequence>MGSSSPKRKIASSEKKGRSKKIGQSSLDSFVDATRERNALIGTILAKGSAVPHNDCASTMGPVREKIPSISESLNALKGVPDLPYSVLHPNVFVRLVDMMVSHNLIKDSRYVSAKQQVAMFLYIVGHGVPIGALMEHFQHSSQTISYYVNKVAIALASLKEEYILQPSQVIECHPHISSSDRYHISDFCRHGNDPYENKQEKFNHIHEQLQNCVERAFGVLKMRFQTLREGNMYPLATQKMMVFACLVVHNFICREYGYGNFFNEHVDENESQDGCGDHQVPIGMGLNVEATVAGEALREQIANQLWIASNAQ</sequence>
<dbReference type="GO" id="GO:0016787">
    <property type="term" value="F:hydrolase activity"/>
    <property type="evidence" value="ECO:0007669"/>
    <property type="project" value="UniProtKB-KW"/>
</dbReference>
<dbReference type="Pfam" id="PF13359">
    <property type="entry name" value="DDE_Tnp_4"/>
    <property type="match status" value="1"/>
</dbReference>
<keyword evidence="5" id="KW-0479">Metal-binding</keyword>
<dbReference type="EMBL" id="NMUH01001970">
    <property type="protein sequence ID" value="MQL96870.1"/>
    <property type="molecule type" value="Genomic_DNA"/>
</dbReference>
<comment type="similarity">
    <text evidence="3">Belongs to the HARBI1 family.</text>
</comment>
<reference evidence="11" key="1">
    <citation type="submission" date="2017-07" db="EMBL/GenBank/DDBJ databases">
        <title>Taro Niue Genome Assembly and Annotation.</title>
        <authorList>
            <person name="Atibalentja N."/>
            <person name="Keating K."/>
            <person name="Fields C.J."/>
        </authorList>
    </citation>
    <scope>NUCLEOTIDE SEQUENCE</scope>
    <source>
        <strain evidence="11">Niue_2</strain>
        <tissue evidence="11">Leaf</tissue>
    </source>
</reference>
<accession>A0A843VTJ7</accession>
<feature type="domain" description="DUF8040" evidence="10">
    <location>
        <begin position="88"/>
        <end position="157"/>
    </location>
</feature>
<organism evidence="11 12">
    <name type="scientific">Colocasia esculenta</name>
    <name type="common">Wild taro</name>
    <name type="synonym">Arum esculentum</name>
    <dbReference type="NCBI Taxonomy" id="4460"/>
    <lineage>
        <taxon>Eukaryota</taxon>
        <taxon>Viridiplantae</taxon>
        <taxon>Streptophyta</taxon>
        <taxon>Embryophyta</taxon>
        <taxon>Tracheophyta</taxon>
        <taxon>Spermatophyta</taxon>
        <taxon>Magnoliopsida</taxon>
        <taxon>Liliopsida</taxon>
        <taxon>Araceae</taxon>
        <taxon>Aroideae</taxon>
        <taxon>Colocasieae</taxon>
        <taxon>Colocasia</taxon>
    </lineage>
</organism>
<dbReference type="GO" id="GO:0046872">
    <property type="term" value="F:metal ion binding"/>
    <property type="evidence" value="ECO:0007669"/>
    <property type="project" value="UniProtKB-KW"/>
</dbReference>
<dbReference type="InterPro" id="IPR058353">
    <property type="entry name" value="DUF8040"/>
</dbReference>
<dbReference type="InterPro" id="IPR027806">
    <property type="entry name" value="HARBI1_dom"/>
</dbReference>
<evidence type="ECO:0000256" key="8">
    <source>
        <dbReference type="SAM" id="MobiDB-lite"/>
    </source>
</evidence>
<dbReference type="GO" id="GO:0005634">
    <property type="term" value="C:nucleus"/>
    <property type="evidence" value="ECO:0007669"/>
    <property type="project" value="UniProtKB-SubCell"/>
</dbReference>
<comment type="subcellular location">
    <subcellularLocation>
        <location evidence="2">Nucleus</location>
    </subcellularLocation>
</comment>
<dbReference type="PANTHER" id="PTHR22930:SF259">
    <property type="entry name" value="OS08G0106900 PROTEIN"/>
    <property type="match status" value="1"/>
</dbReference>
<evidence type="ECO:0000256" key="5">
    <source>
        <dbReference type="ARBA" id="ARBA00022723"/>
    </source>
</evidence>
<evidence type="ECO:0000256" key="2">
    <source>
        <dbReference type="ARBA" id="ARBA00004123"/>
    </source>
</evidence>
<keyword evidence="7" id="KW-0539">Nucleus</keyword>
<evidence type="ECO:0000256" key="1">
    <source>
        <dbReference type="ARBA" id="ARBA00001968"/>
    </source>
</evidence>
<evidence type="ECO:0000313" key="12">
    <source>
        <dbReference type="Proteomes" id="UP000652761"/>
    </source>
</evidence>
<evidence type="ECO:0000256" key="4">
    <source>
        <dbReference type="ARBA" id="ARBA00022722"/>
    </source>
</evidence>
<proteinExistence type="inferred from homology"/>
<gene>
    <name evidence="11" type="ORF">Taro_029552</name>
</gene>
<evidence type="ECO:0000259" key="10">
    <source>
        <dbReference type="Pfam" id="PF26138"/>
    </source>
</evidence>
<feature type="compositionally biased region" description="Basic residues" evidence="8">
    <location>
        <begin position="1"/>
        <end position="10"/>
    </location>
</feature>
<keyword evidence="12" id="KW-1185">Reference proteome</keyword>
<dbReference type="GO" id="GO:0004518">
    <property type="term" value="F:nuclease activity"/>
    <property type="evidence" value="ECO:0007669"/>
    <property type="project" value="UniProtKB-KW"/>
</dbReference>
<comment type="cofactor">
    <cofactor evidence="1">
        <name>a divalent metal cation</name>
        <dbReference type="ChEBI" id="CHEBI:60240"/>
    </cofactor>
</comment>
<feature type="region of interest" description="Disordered" evidence="8">
    <location>
        <begin position="1"/>
        <end position="25"/>
    </location>
</feature>
<evidence type="ECO:0000256" key="6">
    <source>
        <dbReference type="ARBA" id="ARBA00022801"/>
    </source>
</evidence>
<evidence type="ECO:0000256" key="7">
    <source>
        <dbReference type="ARBA" id="ARBA00023242"/>
    </source>
</evidence>
<evidence type="ECO:0000313" key="11">
    <source>
        <dbReference type="EMBL" id="MQL96870.1"/>
    </source>
</evidence>
<comment type="caution">
    <text evidence="11">The sequence shown here is derived from an EMBL/GenBank/DDBJ whole genome shotgun (WGS) entry which is preliminary data.</text>
</comment>
<name>A0A843VTJ7_COLES</name>
<evidence type="ECO:0000256" key="3">
    <source>
        <dbReference type="ARBA" id="ARBA00006958"/>
    </source>
</evidence>
<dbReference type="PANTHER" id="PTHR22930">
    <property type="match status" value="1"/>
</dbReference>
<dbReference type="AlphaFoldDB" id="A0A843VTJ7"/>
<keyword evidence="6" id="KW-0378">Hydrolase</keyword>
<dbReference type="Proteomes" id="UP000652761">
    <property type="component" value="Unassembled WGS sequence"/>
</dbReference>
<dbReference type="OrthoDB" id="630366at2759"/>
<evidence type="ECO:0008006" key="13">
    <source>
        <dbReference type="Google" id="ProtNLM"/>
    </source>
</evidence>
<dbReference type="InterPro" id="IPR045249">
    <property type="entry name" value="HARBI1-like"/>
</dbReference>
<keyword evidence="4" id="KW-0540">Nuclease</keyword>
<dbReference type="Pfam" id="PF26138">
    <property type="entry name" value="DUF8040"/>
    <property type="match status" value="1"/>
</dbReference>
<evidence type="ECO:0000259" key="9">
    <source>
        <dbReference type="Pfam" id="PF13359"/>
    </source>
</evidence>
<feature type="domain" description="DDE Tnp4" evidence="9">
    <location>
        <begin position="176"/>
        <end position="251"/>
    </location>
</feature>